<comment type="caution">
    <text evidence="2">The sequence shown here is derived from an EMBL/GenBank/DDBJ whole genome shotgun (WGS) entry which is preliminary data.</text>
</comment>
<dbReference type="EMBL" id="CBLY010000002">
    <property type="protein sequence ID" value="CDG33049.1"/>
    <property type="molecule type" value="Genomic_DNA"/>
</dbReference>
<gene>
    <name evidence="2" type="ORF">SACS_0311</name>
</gene>
<name>A0A7U7J079_9PROT</name>
<feature type="compositionally biased region" description="Polar residues" evidence="1">
    <location>
        <begin position="146"/>
        <end position="159"/>
    </location>
</feature>
<dbReference type="RefSeq" id="WP_143539866.1">
    <property type="nucleotide sequence ID" value="NZ_CBLY010000002.1"/>
</dbReference>
<dbReference type="OrthoDB" id="7281887at2"/>
<proteinExistence type="predicted"/>
<reference evidence="2 3" key="1">
    <citation type="journal article" date="2014" name="Genome Biol. Evol.">
        <title>Acetic acid bacteria genomes reveal functional traits for adaptation to life in insect guts.</title>
        <authorList>
            <person name="Chouaia B."/>
            <person name="Gaiarsa S."/>
            <person name="Crotti E."/>
            <person name="Comandatore F."/>
            <person name="Degli Esposti M."/>
            <person name="Ricci I."/>
            <person name="Alma A."/>
            <person name="Favia G."/>
            <person name="Bandi C."/>
            <person name="Daffonchio D."/>
        </authorList>
    </citation>
    <scope>NUCLEOTIDE SEQUENCE [LARGE SCALE GENOMIC DNA]</scope>
    <source>
        <strain evidence="3">AM169</strain>
    </source>
</reference>
<sequence>MTLQRLGKAARRLAGHFSRRDEDELDGSFLPHLMGSFARAADIMAQENRFLQDNDVSAAAALLPEKTATMEELTALVARARKHDVRVENLSPAFRQVQRRFTEIAAQNGELLQQALVTQEAVMKLLIESAVEANRHGYGRTGEVGSDTSCGSLSLNDRA</sequence>
<protein>
    <recommendedName>
        <fullName evidence="4">Flagellar protein FlgN</fullName>
    </recommendedName>
</protein>
<reference evidence="2 3" key="2">
    <citation type="journal article" date="2014" name="PLoS ONE">
        <title>Evolution of mitochondria reconstructed from the energy metabolism of living bacteria.</title>
        <authorList>
            <person name="Degli Esposti M."/>
            <person name="Chouaia B."/>
            <person name="Comandatore F."/>
            <person name="Crotti E."/>
            <person name="Sassera D."/>
            <person name="Lievens P.M."/>
            <person name="Daffonchio D."/>
            <person name="Bandi C."/>
        </authorList>
    </citation>
    <scope>NUCLEOTIDE SEQUENCE [LARGE SCALE GENOMIC DNA]</scope>
    <source>
        <strain evidence="3">AM169</strain>
    </source>
</reference>
<dbReference type="AlphaFoldDB" id="A0A7U7J079"/>
<organism evidence="2 3">
    <name type="scientific">Parasaccharibacter apium</name>
    <dbReference type="NCBI Taxonomy" id="1510841"/>
    <lineage>
        <taxon>Bacteria</taxon>
        <taxon>Pseudomonadati</taxon>
        <taxon>Pseudomonadota</taxon>
        <taxon>Alphaproteobacteria</taxon>
        <taxon>Acetobacterales</taxon>
        <taxon>Acetobacteraceae</taxon>
        <taxon>Parasaccharibacter</taxon>
    </lineage>
</organism>
<evidence type="ECO:0000256" key="1">
    <source>
        <dbReference type="SAM" id="MobiDB-lite"/>
    </source>
</evidence>
<evidence type="ECO:0000313" key="2">
    <source>
        <dbReference type="EMBL" id="CDG33049.1"/>
    </source>
</evidence>
<feature type="region of interest" description="Disordered" evidence="1">
    <location>
        <begin position="137"/>
        <end position="159"/>
    </location>
</feature>
<evidence type="ECO:0008006" key="4">
    <source>
        <dbReference type="Google" id="ProtNLM"/>
    </source>
</evidence>
<dbReference type="Proteomes" id="UP000027590">
    <property type="component" value="Unassembled WGS sequence"/>
</dbReference>
<accession>A0A7U7J079</accession>
<evidence type="ECO:0000313" key="3">
    <source>
        <dbReference type="Proteomes" id="UP000027590"/>
    </source>
</evidence>